<feature type="transmembrane region" description="Helical" evidence="1">
    <location>
        <begin position="117"/>
        <end position="140"/>
    </location>
</feature>
<dbReference type="EMBL" id="JAGPNK010000007">
    <property type="protein sequence ID" value="KAH7318496.1"/>
    <property type="molecule type" value="Genomic_DNA"/>
</dbReference>
<name>A0A8K0SM86_9HYPO</name>
<dbReference type="Proteomes" id="UP000813444">
    <property type="component" value="Unassembled WGS sequence"/>
</dbReference>
<proteinExistence type="predicted"/>
<feature type="transmembrane region" description="Helical" evidence="1">
    <location>
        <begin position="43"/>
        <end position="64"/>
    </location>
</feature>
<keyword evidence="1" id="KW-0472">Membrane</keyword>
<evidence type="ECO:0000313" key="2">
    <source>
        <dbReference type="EMBL" id="KAH7318496.1"/>
    </source>
</evidence>
<protein>
    <submittedName>
        <fullName evidence="2">Uncharacterized protein</fullName>
    </submittedName>
</protein>
<evidence type="ECO:0000313" key="3">
    <source>
        <dbReference type="Proteomes" id="UP000813444"/>
    </source>
</evidence>
<gene>
    <name evidence="2" type="ORF">B0I35DRAFT_244338</name>
</gene>
<sequence>MGVIEVLFLVCHGLECPALLVSDSLLGTSMASSSSLSWLSPPCYLRCFSVSTLLLSLLLLLYSLSPPQKHFTLAYGNRYSPCHVSTSPEPPFTCDGWAWLPYLLEPLTYFLLVNQSVFASSLFLLFFPLSSFALLPLLFVATLGLGMGKRAVWCLNV</sequence>
<keyword evidence="1" id="KW-0812">Transmembrane</keyword>
<comment type="caution">
    <text evidence="2">The sequence shown here is derived from an EMBL/GenBank/DDBJ whole genome shotgun (WGS) entry which is preliminary data.</text>
</comment>
<keyword evidence="3" id="KW-1185">Reference proteome</keyword>
<dbReference type="AlphaFoldDB" id="A0A8K0SM86"/>
<organism evidence="2 3">
    <name type="scientific">Stachybotrys elegans</name>
    <dbReference type="NCBI Taxonomy" id="80388"/>
    <lineage>
        <taxon>Eukaryota</taxon>
        <taxon>Fungi</taxon>
        <taxon>Dikarya</taxon>
        <taxon>Ascomycota</taxon>
        <taxon>Pezizomycotina</taxon>
        <taxon>Sordariomycetes</taxon>
        <taxon>Hypocreomycetidae</taxon>
        <taxon>Hypocreales</taxon>
        <taxon>Stachybotryaceae</taxon>
        <taxon>Stachybotrys</taxon>
    </lineage>
</organism>
<reference evidence="2" key="1">
    <citation type="journal article" date="2021" name="Nat. Commun.">
        <title>Genetic determinants of endophytism in the Arabidopsis root mycobiome.</title>
        <authorList>
            <person name="Mesny F."/>
            <person name="Miyauchi S."/>
            <person name="Thiergart T."/>
            <person name="Pickel B."/>
            <person name="Atanasova L."/>
            <person name="Karlsson M."/>
            <person name="Huettel B."/>
            <person name="Barry K.W."/>
            <person name="Haridas S."/>
            <person name="Chen C."/>
            <person name="Bauer D."/>
            <person name="Andreopoulos W."/>
            <person name="Pangilinan J."/>
            <person name="LaButti K."/>
            <person name="Riley R."/>
            <person name="Lipzen A."/>
            <person name="Clum A."/>
            <person name="Drula E."/>
            <person name="Henrissat B."/>
            <person name="Kohler A."/>
            <person name="Grigoriev I.V."/>
            <person name="Martin F.M."/>
            <person name="Hacquard S."/>
        </authorList>
    </citation>
    <scope>NUCLEOTIDE SEQUENCE</scope>
    <source>
        <strain evidence="2">MPI-CAGE-CH-0235</strain>
    </source>
</reference>
<accession>A0A8K0SM86</accession>
<keyword evidence="1" id="KW-1133">Transmembrane helix</keyword>
<evidence type="ECO:0000256" key="1">
    <source>
        <dbReference type="SAM" id="Phobius"/>
    </source>
</evidence>